<reference evidence="3" key="1">
    <citation type="journal article" date="1999" name="Methods Enzymol.">
        <title>High-efficiency full-length cDNA cloning.</title>
        <authorList>
            <person name="Carninci P."/>
            <person name="Hayashizaki Y."/>
        </authorList>
    </citation>
    <scope>NUCLEOTIDE SEQUENCE</scope>
    <source>
        <strain evidence="3">C57BL/6J</strain>
        <tissue evidence="3">Corpus striatum</tissue>
        <tissue evidence="2">Pancreas</tissue>
    </source>
</reference>
<dbReference type="RefSeq" id="NP_001076001.1">
    <property type="nucleotide sequence ID" value="NM_001082532.1"/>
</dbReference>
<reference evidence="3" key="4">
    <citation type="submission" date="2000-08" db="EMBL/GenBank/DDBJ databases">
        <authorList>
            <person name="Adachi J."/>
            <person name="Aizawa K."/>
            <person name="Akahira S."/>
            <person name="Akimura T."/>
            <person name="Arai A."/>
            <person name="Aono H."/>
            <person name="Arakawa T."/>
            <person name="Bono H."/>
            <person name="Carninci P."/>
            <person name="Fukuda S."/>
            <person name="Fukunishi Y."/>
            <person name="Furuno M."/>
            <person name="Hanagaki T."/>
            <person name="Hara A."/>
            <person name="Hayatsu N."/>
            <person name="Hiramoto K."/>
            <person name="Hiraoka T."/>
            <person name="Hori F."/>
            <person name="Imotani K."/>
            <person name="Ishii Y."/>
            <person name="Itoh M."/>
            <person name="Izawa M."/>
            <person name="Kasukawa T."/>
            <person name="Kato H."/>
            <person name="Kawai J."/>
            <person name="Kojima Y."/>
            <person name="Konno H."/>
            <person name="Kouda M."/>
            <person name="Koya S."/>
            <person name="Kurihara C."/>
            <person name="Matsuyama T."/>
            <person name="Miyazaki A."/>
            <person name="Nishi K."/>
            <person name="Nomura K."/>
            <person name="Numazaki R."/>
            <person name="Ohno M."/>
            <person name="Okazaki Y."/>
            <person name="Okido T."/>
            <person name="Owa C."/>
            <person name="Saito H."/>
            <person name="Saito R."/>
            <person name="Sakai C."/>
            <person name="Sakai K."/>
            <person name="Sano H."/>
            <person name="Sasaki D."/>
            <person name="Shibata K."/>
            <person name="Shibata Y."/>
            <person name="Shinagawa A."/>
            <person name="Shiraki T."/>
            <person name="Sogabe Y."/>
            <person name="Suzuki H."/>
            <person name="Tagami M."/>
            <person name="Tagawa A."/>
            <person name="Takahashi F."/>
            <person name="Tanaka T."/>
            <person name="Tejima Y."/>
            <person name="Toya T."/>
            <person name="Yamamura T."/>
            <person name="Yasunishi A."/>
            <person name="Yoshida K."/>
            <person name="Yoshino M."/>
            <person name="Muramatsu M."/>
            <person name="Hayashizaki Y."/>
        </authorList>
    </citation>
    <scope>NUCLEOTIDE SEQUENCE</scope>
    <source>
        <strain evidence="3">C57BL/6J</strain>
        <tissue evidence="3">Corpus striatum</tissue>
        <tissue evidence="2">Pancreas</tissue>
    </source>
</reference>
<reference evidence="3" key="5">
    <citation type="journal article" date="2001" name="Nature">
        <title>Functional annotation of a full-length mouse cDNA collection.</title>
        <authorList>
            <consortium name="The RIKEN Genome Exploration Research Group Phase II Team and the FANTOM Consortium"/>
        </authorList>
    </citation>
    <scope>NUCLEOTIDE SEQUENCE</scope>
    <source>
        <strain evidence="3">C57BL/6J</strain>
        <tissue evidence="3">Corpus striatum</tissue>
        <tissue evidence="2">Pancreas</tissue>
    </source>
</reference>
<feature type="region of interest" description="Disordered" evidence="1">
    <location>
        <begin position="37"/>
        <end position="56"/>
    </location>
</feature>
<feature type="compositionally biased region" description="Basic and acidic residues" evidence="1">
    <location>
        <begin position="37"/>
        <end position="49"/>
    </location>
</feature>
<dbReference type="EMBL" id="AK021110">
    <property type="protein sequence ID" value="BAB32300.1"/>
    <property type="molecule type" value="mRNA"/>
</dbReference>
<reference evidence="3" key="3">
    <citation type="journal article" date="2000" name="Genome Res.">
        <title>RIKEN integrated sequence analysis (RISA) system--384-format sequencing pipeline with 384 multicapillary sequencer.</title>
        <authorList>
            <person name="Shibata K."/>
            <person name="Itoh M."/>
            <person name="Aizawa K."/>
            <person name="Nagaoka S."/>
            <person name="Sasaki N."/>
            <person name="Carninci P."/>
            <person name="Konno H."/>
            <person name="Akiyama J."/>
            <person name="Nishi K."/>
            <person name="Kitsunai T."/>
            <person name="Tashiro H."/>
            <person name="Itoh M."/>
            <person name="Sumi N."/>
            <person name="Ishii Y."/>
            <person name="Nakamura S."/>
            <person name="Hazama M."/>
            <person name="Nishine T."/>
            <person name="Harada A."/>
            <person name="Yamamoto R."/>
            <person name="Matsumoto H."/>
            <person name="Sakaguchi S."/>
            <person name="Ikegami T."/>
            <person name="Kashiwagi K."/>
            <person name="Fujiwake S."/>
            <person name="Inoue K."/>
            <person name="Togawa Y."/>
            <person name="Izawa M."/>
            <person name="Ohara E."/>
            <person name="Watahiki M."/>
            <person name="Yoneda Y."/>
            <person name="Ishikawa T."/>
            <person name="Ozawa K."/>
            <person name="Tanaka T."/>
            <person name="Matsuura S."/>
            <person name="Kawai J."/>
            <person name="Okazaki Y."/>
            <person name="Muramatsu M."/>
            <person name="Inoue Y."/>
            <person name="Kira A."/>
            <person name="Hayashizaki Y."/>
        </authorList>
    </citation>
    <scope>NUCLEOTIDE SEQUENCE</scope>
    <source>
        <strain evidence="3">C57BL/6J</strain>
        <tissue evidence="3">Corpus striatum</tissue>
        <tissue evidence="2">Pancreas</tissue>
    </source>
</reference>
<dbReference type="AlphaFoldDB" id="Q9CQH2"/>
<name>Q9CQH2_MOUSE</name>
<evidence type="ECO:0000313" key="3">
    <source>
        <dbReference type="EMBL" id="BAB32300.1"/>
    </source>
</evidence>
<accession>Q9CQH2</accession>
<dbReference type="BioGRID-ORCS" id="66268">
    <property type="hits" value="7 hits in 79 CRISPR screens"/>
</dbReference>
<dbReference type="KEGG" id="mmu:66268"/>
<dbReference type="CTD" id="66268"/>
<dbReference type="AGR" id="MGI:1913518"/>
<reference evidence="3" key="2">
    <citation type="journal article" date="2000" name="Genome Res.">
        <title>Normalization and subtraction of cap-trapper-selected cDNAs to prepare full-length cDNA libraries for rapid discovery of new genes.</title>
        <authorList>
            <person name="Carninci P."/>
            <person name="Shibata Y."/>
            <person name="Hayatsu N."/>
            <person name="Sugahara Y."/>
            <person name="Shibata K."/>
            <person name="Itoh M."/>
            <person name="Konno H."/>
            <person name="Okazaki Y."/>
            <person name="Muramatsu M."/>
            <person name="Hayashizaki Y."/>
        </authorList>
    </citation>
    <scope>NUCLEOTIDE SEQUENCE</scope>
    <source>
        <strain evidence="3">C57BL/6J</strain>
        <tissue evidence="3">Corpus striatum</tissue>
        <tissue evidence="2">Pancreas</tissue>
    </source>
</reference>
<proteinExistence type="evidence at transcript level"/>
<evidence type="ECO:0000256" key="1">
    <source>
        <dbReference type="SAM" id="MobiDB-lite"/>
    </source>
</evidence>
<protein>
    <submittedName>
        <fullName evidence="3">Uncharacterized protein</fullName>
    </submittedName>
</protein>
<evidence type="ECO:0000313" key="4">
    <source>
        <dbReference type="MGI" id="MGI:1913518"/>
    </source>
</evidence>
<dbReference type="OrthoDB" id="8902753at2759"/>
<dbReference type="EMBL" id="AK007367">
    <property type="protein sequence ID" value="BAB24989.1"/>
    <property type="molecule type" value="mRNA"/>
</dbReference>
<gene>
    <name evidence="4" type="primary">Pigyl</name>
</gene>
<sequence length="107" mass="12207">MRSRDKGKIRQERTRTRTELFKQLSFLETVNLLRREEDDPVPAHHDRPHPTGLAGRPALLRLRGGRLPRGLHQRQQPVLLQLALAGHRACVRVLPSVDMDGPEALQT</sequence>
<reference evidence="3" key="6">
    <citation type="journal article" date="2002" name="Nature">
        <title>Analysis of the mouse transcriptome based on functional annotation of 60,770 full-length cDNAs.</title>
        <authorList>
            <consortium name="The FANTOM Consortium and the RIKEN Genome Exploration Research Group Phase I and II Team"/>
        </authorList>
    </citation>
    <scope>NUCLEOTIDE SEQUENCE</scope>
    <source>
        <strain evidence="3">C57BL/6J</strain>
        <tissue evidence="3">Corpus striatum</tissue>
        <tissue evidence="2">Pancreas</tissue>
    </source>
</reference>
<reference evidence="3" key="8">
    <citation type="journal article" date="2005" name="Science">
        <title>Antisense Transcription in the Mammalian Transcriptome.</title>
        <authorList>
            <consortium name="RIKEN Genome Exploration Research Group and Genome Science Group (Genome Network Project Core Group) and the FANTOM Consortium"/>
        </authorList>
    </citation>
    <scope>NUCLEOTIDE SEQUENCE</scope>
    <source>
        <strain evidence="3">C57BL/6J</strain>
        <tissue evidence="3">Corpus striatum</tissue>
        <tissue evidence="2">Pancreas</tissue>
    </source>
</reference>
<organism evidence="3">
    <name type="scientific">Mus musculus</name>
    <name type="common">Mouse</name>
    <dbReference type="NCBI Taxonomy" id="10090"/>
    <lineage>
        <taxon>Eukaryota</taxon>
        <taxon>Metazoa</taxon>
        <taxon>Chordata</taxon>
        <taxon>Craniata</taxon>
        <taxon>Vertebrata</taxon>
        <taxon>Euteleostomi</taxon>
        <taxon>Mammalia</taxon>
        <taxon>Eutheria</taxon>
        <taxon>Euarchontoglires</taxon>
        <taxon>Glires</taxon>
        <taxon>Rodentia</taxon>
        <taxon>Myomorpha</taxon>
        <taxon>Muroidea</taxon>
        <taxon>Muridae</taxon>
        <taxon>Murinae</taxon>
        <taxon>Mus</taxon>
        <taxon>Mus</taxon>
    </lineage>
</organism>
<evidence type="ECO:0000313" key="2">
    <source>
        <dbReference type="EMBL" id="BAB24989.1"/>
    </source>
</evidence>
<reference evidence="3" key="7">
    <citation type="journal article" date="2005" name="Science">
        <title>The Transcriptional Landscape of the Mammalian Genome.</title>
        <authorList>
            <consortium name="The FANTOM Consortium"/>
            <consortium name="Riken Genome Exploration Research Group and Genome Science Group (Genome Network Project Core Group)"/>
        </authorList>
    </citation>
    <scope>NUCLEOTIDE SEQUENCE</scope>
    <source>
        <strain evidence="3">C57BL/6J</strain>
        <tissue evidence="3">Corpus striatum</tissue>
        <tissue evidence="2">Pancreas</tissue>
    </source>
</reference>
<dbReference type="MGI" id="MGI:1913518">
    <property type="gene designation" value="Pigyl"/>
</dbReference>
<dbReference type="GeneID" id="66268"/>